<comment type="caution">
    <text evidence="2">The sequence shown here is derived from an EMBL/GenBank/DDBJ whole genome shotgun (WGS) entry which is preliminary data.</text>
</comment>
<accession>A0AA35S1B0</accession>
<organism evidence="2 3">
    <name type="scientific">Geodia barretti</name>
    <name type="common">Barrett's horny sponge</name>
    <dbReference type="NCBI Taxonomy" id="519541"/>
    <lineage>
        <taxon>Eukaryota</taxon>
        <taxon>Metazoa</taxon>
        <taxon>Porifera</taxon>
        <taxon>Demospongiae</taxon>
        <taxon>Heteroscleromorpha</taxon>
        <taxon>Tetractinellida</taxon>
        <taxon>Astrophorina</taxon>
        <taxon>Geodiidae</taxon>
        <taxon>Geodia</taxon>
    </lineage>
</organism>
<dbReference type="AlphaFoldDB" id="A0AA35S1B0"/>
<dbReference type="PROSITE" id="PS50853">
    <property type="entry name" value="FN3"/>
    <property type="match status" value="1"/>
</dbReference>
<keyword evidence="3" id="KW-1185">Reference proteome</keyword>
<evidence type="ECO:0000259" key="1">
    <source>
        <dbReference type="PROSITE" id="PS50853"/>
    </source>
</evidence>
<dbReference type="InterPro" id="IPR003961">
    <property type="entry name" value="FN3_dom"/>
</dbReference>
<feature type="domain" description="Fibronectin type-III" evidence="1">
    <location>
        <begin position="106"/>
        <end position="199"/>
    </location>
</feature>
<dbReference type="Gene3D" id="2.60.40.10">
    <property type="entry name" value="Immunoglobulins"/>
    <property type="match status" value="1"/>
</dbReference>
<evidence type="ECO:0000313" key="3">
    <source>
        <dbReference type="Proteomes" id="UP001174909"/>
    </source>
</evidence>
<sequence length="199" mass="22086">MQWSLEAQESHVAVMEHGVGVLRPLCVSVNAAMKQIGRLQGAMPVQLITGQPVQCACSVLPILQQPRELLVPVPVKLATSETMKLHQKRENMKTLLMKISPTDAQNRLVLQVMLLSQLTRVYTVEWSAPQTLVGGQQISTIRWKSSDPDNLGSYIGTVYVPGFTEMRIFTGLRPCTDYCVRVTAENGVSDQTPLVRQQD</sequence>
<reference evidence="2" key="1">
    <citation type="submission" date="2023-03" db="EMBL/GenBank/DDBJ databases">
        <authorList>
            <person name="Steffen K."/>
            <person name="Cardenas P."/>
        </authorList>
    </citation>
    <scope>NUCLEOTIDE SEQUENCE</scope>
</reference>
<gene>
    <name evidence="2" type="ORF">GBAR_LOCUS12556</name>
</gene>
<evidence type="ECO:0000313" key="2">
    <source>
        <dbReference type="EMBL" id="CAI8021109.1"/>
    </source>
</evidence>
<dbReference type="EMBL" id="CASHTH010001866">
    <property type="protein sequence ID" value="CAI8021109.1"/>
    <property type="molecule type" value="Genomic_DNA"/>
</dbReference>
<proteinExistence type="predicted"/>
<protein>
    <recommendedName>
        <fullName evidence="1">Fibronectin type-III domain-containing protein</fullName>
    </recommendedName>
</protein>
<dbReference type="InterPro" id="IPR036116">
    <property type="entry name" value="FN3_sf"/>
</dbReference>
<name>A0AA35S1B0_GEOBA</name>
<dbReference type="SUPFAM" id="SSF49265">
    <property type="entry name" value="Fibronectin type III"/>
    <property type="match status" value="1"/>
</dbReference>
<dbReference type="InterPro" id="IPR013783">
    <property type="entry name" value="Ig-like_fold"/>
</dbReference>
<dbReference type="Proteomes" id="UP001174909">
    <property type="component" value="Unassembled WGS sequence"/>
</dbReference>